<gene>
    <name evidence="1" type="ORF">AVEN_178473_1</name>
</gene>
<reference evidence="1 2" key="1">
    <citation type="journal article" date="2019" name="Sci. Rep.">
        <title>Orb-weaving spider Araneus ventricosus genome elucidates the spidroin gene catalogue.</title>
        <authorList>
            <person name="Kono N."/>
            <person name="Nakamura H."/>
            <person name="Ohtoshi R."/>
            <person name="Moran D.A.P."/>
            <person name="Shinohara A."/>
            <person name="Yoshida Y."/>
            <person name="Fujiwara M."/>
            <person name="Mori M."/>
            <person name="Tomita M."/>
            <person name="Arakawa K."/>
        </authorList>
    </citation>
    <scope>NUCLEOTIDE SEQUENCE [LARGE SCALE GENOMIC DNA]</scope>
</reference>
<name>A0A4Y2CFH0_ARAVE</name>
<protein>
    <submittedName>
        <fullName evidence="1">Uncharacterized protein</fullName>
    </submittedName>
</protein>
<feature type="non-terminal residue" evidence="1">
    <location>
        <position position="1"/>
    </location>
</feature>
<proteinExistence type="predicted"/>
<comment type="caution">
    <text evidence="1">The sequence shown here is derived from an EMBL/GenBank/DDBJ whole genome shotgun (WGS) entry which is preliminary data.</text>
</comment>
<dbReference type="AlphaFoldDB" id="A0A4Y2CFH0"/>
<accession>A0A4Y2CFH0</accession>
<sequence length="37" mass="4262">RGLTRNRLRTGGSSVESGFHLGTLRFRSRYLTLRSRP</sequence>
<keyword evidence="2" id="KW-1185">Reference proteome</keyword>
<organism evidence="1 2">
    <name type="scientific">Araneus ventricosus</name>
    <name type="common">Orbweaver spider</name>
    <name type="synonym">Epeira ventricosa</name>
    <dbReference type="NCBI Taxonomy" id="182803"/>
    <lineage>
        <taxon>Eukaryota</taxon>
        <taxon>Metazoa</taxon>
        <taxon>Ecdysozoa</taxon>
        <taxon>Arthropoda</taxon>
        <taxon>Chelicerata</taxon>
        <taxon>Arachnida</taxon>
        <taxon>Araneae</taxon>
        <taxon>Araneomorphae</taxon>
        <taxon>Entelegynae</taxon>
        <taxon>Araneoidea</taxon>
        <taxon>Araneidae</taxon>
        <taxon>Araneus</taxon>
    </lineage>
</organism>
<dbReference type="EMBL" id="BGPR01000181">
    <property type="protein sequence ID" value="GBM02538.1"/>
    <property type="molecule type" value="Genomic_DNA"/>
</dbReference>
<evidence type="ECO:0000313" key="2">
    <source>
        <dbReference type="Proteomes" id="UP000499080"/>
    </source>
</evidence>
<dbReference type="Proteomes" id="UP000499080">
    <property type="component" value="Unassembled WGS sequence"/>
</dbReference>
<evidence type="ECO:0000313" key="1">
    <source>
        <dbReference type="EMBL" id="GBM02538.1"/>
    </source>
</evidence>